<keyword evidence="2" id="KW-1185">Reference proteome</keyword>
<comment type="caution">
    <text evidence="1">The sequence shown here is derived from an EMBL/GenBank/DDBJ whole genome shotgun (WGS) entry which is preliminary data.</text>
</comment>
<dbReference type="Proteomes" id="UP000598271">
    <property type="component" value="Unassembled WGS sequence"/>
</dbReference>
<sequence>MKTAILSSESDANLNLLIELADKLGIKTRVLSQQDAEDLSLAYAIKVGRTGEFIDTQDFIKSLRQ</sequence>
<dbReference type="EMBL" id="BMXF01000001">
    <property type="protein sequence ID" value="GHB57902.1"/>
    <property type="molecule type" value="Genomic_DNA"/>
</dbReference>
<dbReference type="RefSeq" id="WP_189563157.1">
    <property type="nucleotide sequence ID" value="NZ_BMXF01000001.1"/>
</dbReference>
<accession>A0A8J3G8U3</accession>
<name>A0A8J3G8U3_9BACT</name>
<proteinExistence type="predicted"/>
<dbReference type="AlphaFoldDB" id="A0A8J3G8U3"/>
<evidence type="ECO:0000313" key="1">
    <source>
        <dbReference type="EMBL" id="GHB57902.1"/>
    </source>
</evidence>
<gene>
    <name evidence="1" type="ORF">GCM10007390_09180</name>
</gene>
<evidence type="ECO:0000313" key="2">
    <source>
        <dbReference type="Proteomes" id="UP000598271"/>
    </source>
</evidence>
<reference evidence="1 2" key="1">
    <citation type="journal article" date="2014" name="Int. J. Syst. Evol. Microbiol.">
        <title>Complete genome sequence of Corynebacterium casei LMG S-19264T (=DSM 44701T), isolated from a smear-ripened cheese.</title>
        <authorList>
            <consortium name="US DOE Joint Genome Institute (JGI-PGF)"/>
            <person name="Walter F."/>
            <person name="Albersmeier A."/>
            <person name="Kalinowski J."/>
            <person name="Ruckert C."/>
        </authorList>
    </citation>
    <scope>NUCLEOTIDE SEQUENCE [LARGE SCALE GENOMIC DNA]</scope>
    <source>
        <strain evidence="1 2">KCTC 12866</strain>
    </source>
</reference>
<organism evidence="1 2">
    <name type="scientific">Persicitalea jodogahamensis</name>
    <dbReference type="NCBI Taxonomy" id="402147"/>
    <lineage>
        <taxon>Bacteria</taxon>
        <taxon>Pseudomonadati</taxon>
        <taxon>Bacteroidota</taxon>
        <taxon>Cytophagia</taxon>
        <taxon>Cytophagales</taxon>
        <taxon>Spirosomataceae</taxon>
        <taxon>Persicitalea</taxon>
    </lineage>
</organism>
<protein>
    <submittedName>
        <fullName evidence="1">Uncharacterized protein</fullName>
    </submittedName>
</protein>